<feature type="domain" description="Ionotropic glutamate receptor C-terminal" evidence="7">
    <location>
        <begin position="37"/>
        <end position="258"/>
    </location>
</feature>
<evidence type="ECO:0000313" key="9">
    <source>
        <dbReference type="Proteomes" id="UP000271003"/>
    </source>
</evidence>
<dbReference type="PROSITE" id="PS01039">
    <property type="entry name" value="SBP_BACTERIAL_3"/>
    <property type="match status" value="1"/>
</dbReference>
<comment type="subcellular location">
    <subcellularLocation>
        <location evidence="1">Cell envelope</location>
    </subcellularLocation>
</comment>
<accession>A0A2Z6IAU5</accession>
<dbReference type="GO" id="GO:0015276">
    <property type="term" value="F:ligand-gated monoatomic ion channel activity"/>
    <property type="evidence" value="ECO:0007669"/>
    <property type="project" value="InterPro"/>
</dbReference>
<dbReference type="InterPro" id="IPR001638">
    <property type="entry name" value="Solute-binding_3/MltF_N"/>
</dbReference>
<evidence type="ECO:0000259" key="6">
    <source>
        <dbReference type="SMART" id="SM00062"/>
    </source>
</evidence>
<dbReference type="InterPro" id="IPR001320">
    <property type="entry name" value="Iontro_rcpt_C"/>
</dbReference>
<feature type="signal peptide" evidence="5">
    <location>
        <begin position="1"/>
        <end position="29"/>
    </location>
</feature>
<feature type="domain" description="Solute-binding protein family 3/N-terminal" evidence="6">
    <location>
        <begin position="37"/>
        <end position="259"/>
    </location>
</feature>
<evidence type="ECO:0000313" key="8">
    <source>
        <dbReference type="EMBL" id="BBF23655.1"/>
    </source>
</evidence>
<evidence type="ECO:0000256" key="3">
    <source>
        <dbReference type="ARBA" id="ARBA00022729"/>
    </source>
</evidence>
<dbReference type="InterPro" id="IPR018313">
    <property type="entry name" value="SBP_3_CS"/>
</dbReference>
<dbReference type="Pfam" id="PF00497">
    <property type="entry name" value="SBP_bac_3"/>
    <property type="match status" value="1"/>
</dbReference>
<dbReference type="AlphaFoldDB" id="A0A2Z6IAU5"/>
<dbReference type="InterPro" id="IPR006311">
    <property type="entry name" value="TAT_signal"/>
</dbReference>
<dbReference type="EMBL" id="AP018786">
    <property type="protein sequence ID" value="BBF23655.1"/>
    <property type="molecule type" value="Genomic_DNA"/>
</dbReference>
<dbReference type="SMART" id="SM00062">
    <property type="entry name" value="PBPb"/>
    <property type="match status" value="1"/>
</dbReference>
<protein>
    <submittedName>
        <fullName evidence="8">Basic amino acid ABC transporter substrate-binding protein</fullName>
    </submittedName>
</protein>
<dbReference type="CDD" id="cd13624">
    <property type="entry name" value="PBP2_Arg_Lys_His"/>
    <property type="match status" value="1"/>
</dbReference>
<evidence type="ECO:0000256" key="1">
    <source>
        <dbReference type="ARBA" id="ARBA00004196"/>
    </source>
</evidence>
<dbReference type="Proteomes" id="UP000271003">
    <property type="component" value="Chromosome"/>
</dbReference>
<dbReference type="PANTHER" id="PTHR35936">
    <property type="entry name" value="MEMBRANE-BOUND LYTIC MUREIN TRANSGLYCOSYLASE F"/>
    <property type="match status" value="1"/>
</dbReference>
<keyword evidence="9" id="KW-1185">Reference proteome</keyword>
<name>A0A2Z6IAU5_9BURK</name>
<dbReference type="Gene3D" id="3.40.190.10">
    <property type="entry name" value="Periplasmic binding protein-like II"/>
    <property type="match status" value="2"/>
</dbReference>
<evidence type="ECO:0000256" key="5">
    <source>
        <dbReference type="SAM" id="SignalP"/>
    </source>
</evidence>
<dbReference type="SMART" id="SM00079">
    <property type="entry name" value="PBPe"/>
    <property type="match status" value="1"/>
</dbReference>
<evidence type="ECO:0000256" key="2">
    <source>
        <dbReference type="ARBA" id="ARBA00010333"/>
    </source>
</evidence>
<evidence type="ECO:0000259" key="7">
    <source>
        <dbReference type="SMART" id="SM00079"/>
    </source>
</evidence>
<dbReference type="GO" id="GO:0030313">
    <property type="term" value="C:cell envelope"/>
    <property type="evidence" value="ECO:0007669"/>
    <property type="project" value="UniProtKB-SubCell"/>
</dbReference>
<dbReference type="SUPFAM" id="SSF53850">
    <property type="entry name" value="Periplasmic binding protein-like II"/>
    <property type="match status" value="1"/>
</dbReference>
<comment type="similarity">
    <text evidence="2 4">Belongs to the bacterial solute-binding protein 3 family.</text>
</comment>
<dbReference type="KEGG" id="sutt:SUTMEG_15460"/>
<dbReference type="PANTHER" id="PTHR35936:SF38">
    <property type="entry name" value="GLUTAMINE-BINDING PERIPLASMIC PROTEIN"/>
    <property type="match status" value="1"/>
</dbReference>
<dbReference type="GO" id="GO:0016020">
    <property type="term" value="C:membrane"/>
    <property type="evidence" value="ECO:0007669"/>
    <property type="project" value="InterPro"/>
</dbReference>
<sequence length="265" mass="28465">MLPFTARRNLLAAAAALTLLSGLPAAASAADAASAEPLKVGTSSTFPPFEFKDSQTGKLVGFEVDLVRAIGAKMGRPVEFLDFSFDALLPAIVSGSIDMGAAGFAKTPERQKRVLFSDTFYHSGLTIIKRKGDTRINGIDDLVGKTISVQLGSISHERAKQIPNAKVVTFDSGAEAILNLTTENSDAVINSRPSTDYMVVQRPSLGEKIERLEPIRKSEMGMVVRKGNTELVEAVNKALAEVKADGTYAALEKKWFGHNDPENLK</sequence>
<evidence type="ECO:0000256" key="4">
    <source>
        <dbReference type="RuleBase" id="RU003744"/>
    </source>
</evidence>
<organism evidence="8 9">
    <name type="scientific">Sutterella megalosphaeroides</name>
    <dbReference type="NCBI Taxonomy" id="2494234"/>
    <lineage>
        <taxon>Bacteria</taxon>
        <taxon>Pseudomonadati</taxon>
        <taxon>Pseudomonadota</taxon>
        <taxon>Betaproteobacteria</taxon>
        <taxon>Burkholderiales</taxon>
        <taxon>Sutterellaceae</taxon>
        <taxon>Sutterella</taxon>
    </lineage>
</organism>
<proteinExistence type="inferred from homology"/>
<dbReference type="PROSITE" id="PS51318">
    <property type="entry name" value="TAT"/>
    <property type="match status" value="1"/>
</dbReference>
<gene>
    <name evidence="8" type="ORF">SUTMEG_15460</name>
</gene>
<dbReference type="RefSeq" id="WP_170143891.1">
    <property type="nucleotide sequence ID" value="NZ_AP018786.1"/>
</dbReference>
<feature type="chain" id="PRO_5016454754" evidence="5">
    <location>
        <begin position="30"/>
        <end position="265"/>
    </location>
</feature>
<reference evidence="8 9" key="1">
    <citation type="journal article" date="2018" name="Int. J. Syst. Evol. Microbiol.">
        <title>Mesosutterella multiformis gen. nov., sp. nov., a member of the family Sutterellaceae and Sutterella megalosphaeroides sp. nov., isolated from human faeces.</title>
        <authorList>
            <person name="Sakamoto M."/>
            <person name="Ikeyama N."/>
            <person name="Kunihiro T."/>
            <person name="Iino T."/>
            <person name="Yuki M."/>
            <person name="Ohkuma M."/>
        </authorList>
    </citation>
    <scope>NUCLEOTIDE SEQUENCE [LARGE SCALE GENOMIC DNA]</scope>
    <source>
        <strain evidence="8 9">6FBBBH3</strain>
    </source>
</reference>
<keyword evidence="3 5" id="KW-0732">Signal</keyword>